<name>A0ABS2QJ93_9BACI</name>
<reference evidence="1 2" key="1">
    <citation type="submission" date="2021-01" db="EMBL/GenBank/DDBJ databases">
        <title>Genomic Encyclopedia of Type Strains, Phase IV (KMG-IV): sequencing the most valuable type-strain genomes for metagenomic binning, comparative biology and taxonomic classification.</title>
        <authorList>
            <person name="Goeker M."/>
        </authorList>
    </citation>
    <scope>NUCLEOTIDE SEQUENCE [LARGE SCALE GENOMIC DNA]</scope>
    <source>
        <strain evidence="1 2">DSM 105482</strain>
    </source>
</reference>
<dbReference type="EMBL" id="JAFBFI010000008">
    <property type="protein sequence ID" value="MBM7692809.1"/>
    <property type="molecule type" value="Genomic_DNA"/>
</dbReference>
<proteinExistence type="predicted"/>
<organism evidence="1 2">
    <name type="scientific">Peribacillus deserti</name>
    <dbReference type="NCBI Taxonomy" id="673318"/>
    <lineage>
        <taxon>Bacteria</taxon>
        <taxon>Bacillati</taxon>
        <taxon>Bacillota</taxon>
        <taxon>Bacilli</taxon>
        <taxon>Bacillales</taxon>
        <taxon>Bacillaceae</taxon>
        <taxon>Peribacillus</taxon>
    </lineage>
</organism>
<evidence type="ECO:0000313" key="2">
    <source>
        <dbReference type="Proteomes" id="UP000823486"/>
    </source>
</evidence>
<keyword evidence="2" id="KW-1185">Reference proteome</keyword>
<gene>
    <name evidence="1" type="ORF">JOC77_002240</name>
</gene>
<dbReference type="Proteomes" id="UP000823486">
    <property type="component" value="Unassembled WGS sequence"/>
</dbReference>
<comment type="caution">
    <text evidence="1">The sequence shown here is derived from an EMBL/GenBank/DDBJ whole genome shotgun (WGS) entry which is preliminary data.</text>
</comment>
<protein>
    <submittedName>
        <fullName evidence="1">Uncharacterized protein</fullName>
    </submittedName>
</protein>
<sequence>MEQQKPIYYDGSGTLNIPAGVKKTGTVQMTPEVRKLIGCNPFFNTQKQA</sequence>
<dbReference type="RefSeq" id="WP_204542974.1">
    <property type="nucleotide sequence ID" value="NZ_JAFBFI010000008.1"/>
</dbReference>
<evidence type="ECO:0000313" key="1">
    <source>
        <dbReference type="EMBL" id="MBM7692809.1"/>
    </source>
</evidence>
<accession>A0ABS2QJ93</accession>